<evidence type="ECO:0000256" key="1">
    <source>
        <dbReference type="ARBA" id="ARBA00007606"/>
    </source>
</evidence>
<keyword evidence="6" id="KW-1185">Reference proteome</keyword>
<dbReference type="Proteomes" id="UP001341840">
    <property type="component" value="Unassembled WGS sequence"/>
</dbReference>
<feature type="domain" description="Legume lectin" evidence="4">
    <location>
        <begin position="31"/>
        <end position="267"/>
    </location>
</feature>
<sequence length="362" mass="40198">MAPFTTSQYIKALTFTILFLKTQSFDPVPLFSFAEFQKDPKFKSNVALFGGSKVVNGGSGIQLSGSGKVMYKRSIKLLEGKPRQLASFSTYFTFSMPLYNDRGGLAFVMVPNGSKSDFFEKSSSGYPSMLKNGKSGVVGVEFSPSTKGGHVSCNVAINVGDSVIPARAINKSFNWVVKNGEKFHAWIDYVASSRQLEVRLSQHGSTKPYDPFLWHKIDLAEVLKEKQFFVGLSPMNLLDDSSSYESQAWFLYSWSFVLRKFPHTMHSEPLDPKVIVKTSSKGKNPVVNNKPRNDDCILKILSAMIFGTGCGALSAFVVLYLWTIFGGNRRPVVPEECVMQHDVEYRKVKVVVDNKALDGGKN</sequence>
<name>A0ABU6RWA9_9FABA</name>
<evidence type="ECO:0000259" key="4">
    <source>
        <dbReference type="Pfam" id="PF00139"/>
    </source>
</evidence>
<keyword evidence="3" id="KW-1133">Transmembrane helix</keyword>
<dbReference type="EMBL" id="JASCZI010032310">
    <property type="protein sequence ID" value="MED6128120.1"/>
    <property type="molecule type" value="Genomic_DNA"/>
</dbReference>
<organism evidence="5 6">
    <name type="scientific">Stylosanthes scabra</name>
    <dbReference type="NCBI Taxonomy" id="79078"/>
    <lineage>
        <taxon>Eukaryota</taxon>
        <taxon>Viridiplantae</taxon>
        <taxon>Streptophyta</taxon>
        <taxon>Embryophyta</taxon>
        <taxon>Tracheophyta</taxon>
        <taxon>Spermatophyta</taxon>
        <taxon>Magnoliopsida</taxon>
        <taxon>eudicotyledons</taxon>
        <taxon>Gunneridae</taxon>
        <taxon>Pentapetalae</taxon>
        <taxon>rosids</taxon>
        <taxon>fabids</taxon>
        <taxon>Fabales</taxon>
        <taxon>Fabaceae</taxon>
        <taxon>Papilionoideae</taxon>
        <taxon>50 kb inversion clade</taxon>
        <taxon>dalbergioids sensu lato</taxon>
        <taxon>Dalbergieae</taxon>
        <taxon>Pterocarpus clade</taxon>
        <taxon>Stylosanthes</taxon>
    </lineage>
</organism>
<comment type="caution">
    <text evidence="5">The sequence shown here is derived from an EMBL/GenBank/DDBJ whole genome shotgun (WGS) entry which is preliminary data.</text>
</comment>
<keyword evidence="3" id="KW-0472">Membrane</keyword>
<dbReference type="Gene3D" id="2.60.120.200">
    <property type="match status" value="1"/>
</dbReference>
<evidence type="ECO:0000313" key="5">
    <source>
        <dbReference type="EMBL" id="MED6128120.1"/>
    </source>
</evidence>
<keyword evidence="3" id="KW-0812">Transmembrane</keyword>
<dbReference type="PANTHER" id="PTHR32401">
    <property type="entry name" value="CONCANAVALIN A-LIKE LECTIN FAMILY PROTEIN"/>
    <property type="match status" value="1"/>
</dbReference>
<dbReference type="InterPro" id="IPR001220">
    <property type="entry name" value="Legume_lectin_dom"/>
</dbReference>
<dbReference type="InterPro" id="IPR013320">
    <property type="entry name" value="ConA-like_dom_sf"/>
</dbReference>
<dbReference type="InterPro" id="IPR050258">
    <property type="entry name" value="Leguminous_Lectin"/>
</dbReference>
<keyword evidence="2" id="KW-0430">Lectin</keyword>
<feature type="transmembrane region" description="Helical" evidence="3">
    <location>
        <begin position="300"/>
        <end position="322"/>
    </location>
</feature>
<dbReference type="SUPFAM" id="SSF49899">
    <property type="entry name" value="Concanavalin A-like lectins/glucanases"/>
    <property type="match status" value="1"/>
</dbReference>
<dbReference type="Pfam" id="PF00139">
    <property type="entry name" value="Lectin_legB"/>
    <property type="match status" value="1"/>
</dbReference>
<evidence type="ECO:0000313" key="6">
    <source>
        <dbReference type="Proteomes" id="UP001341840"/>
    </source>
</evidence>
<evidence type="ECO:0000256" key="2">
    <source>
        <dbReference type="ARBA" id="ARBA00022734"/>
    </source>
</evidence>
<protein>
    <recommendedName>
        <fullName evidence="4">Legume lectin domain-containing protein</fullName>
    </recommendedName>
</protein>
<dbReference type="PANTHER" id="PTHR32401:SF17">
    <property type="entry name" value="LEGUME LECTIN DOMAIN-CONTAINING PROTEIN"/>
    <property type="match status" value="1"/>
</dbReference>
<evidence type="ECO:0000256" key="3">
    <source>
        <dbReference type="SAM" id="Phobius"/>
    </source>
</evidence>
<accession>A0ABU6RWA9</accession>
<gene>
    <name evidence="5" type="ORF">PIB30_094611</name>
</gene>
<comment type="similarity">
    <text evidence="1">Belongs to the leguminous lectin family.</text>
</comment>
<reference evidence="5 6" key="1">
    <citation type="journal article" date="2023" name="Plants (Basel)">
        <title>Bridging the Gap: Combining Genomics and Transcriptomics Approaches to Understand Stylosanthes scabra, an Orphan Legume from the Brazilian Caatinga.</title>
        <authorList>
            <person name="Ferreira-Neto J.R.C."/>
            <person name="da Silva M.D."/>
            <person name="Binneck E."/>
            <person name="de Melo N.F."/>
            <person name="da Silva R.H."/>
            <person name="de Melo A.L.T.M."/>
            <person name="Pandolfi V."/>
            <person name="Bustamante F.O."/>
            <person name="Brasileiro-Vidal A.C."/>
            <person name="Benko-Iseppon A.M."/>
        </authorList>
    </citation>
    <scope>NUCLEOTIDE SEQUENCE [LARGE SCALE GENOMIC DNA]</scope>
    <source>
        <tissue evidence="5">Leaves</tissue>
    </source>
</reference>
<proteinExistence type="inferred from homology"/>